<protein>
    <submittedName>
        <fullName evidence="2">Adhesin family protein</fullName>
    </submittedName>
</protein>
<name>A0AAN0REL3_9PROT</name>
<dbReference type="SUPFAM" id="SSF51294">
    <property type="entry name" value="Hedgehog/intein (Hint) domain"/>
    <property type="match status" value="1"/>
</dbReference>
<dbReference type="Gene3D" id="2.170.16.10">
    <property type="entry name" value="Hedgehog/Intein (Hint) domain"/>
    <property type="match status" value="1"/>
</dbReference>
<feature type="domain" description="Hedgehog/Intein (Hint)" evidence="1">
    <location>
        <begin position="267"/>
        <end position="405"/>
    </location>
</feature>
<dbReference type="Proteomes" id="UP000019438">
    <property type="component" value="Chromosome"/>
</dbReference>
<evidence type="ECO:0000259" key="1">
    <source>
        <dbReference type="Pfam" id="PF13403"/>
    </source>
</evidence>
<accession>A0AAN0REL3</accession>
<reference evidence="3" key="1">
    <citation type="submission" date="2012-06" db="EMBL/GenBank/DDBJ databases">
        <title>Genome analysis of multiple Granulibacter bethesdensis isolates demonstrates substantial genome diversity.</title>
        <authorList>
            <person name="Greenberg D.E."/>
            <person name="Porcella S.F."/>
            <person name="Zarember K."/>
            <person name="Zelazny A.M."/>
            <person name="Bruno D."/>
            <person name="Martens C."/>
            <person name="Barbian K.D."/>
            <person name="Jaske E."/>
            <person name="Holland S.M."/>
        </authorList>
    </citation>
    <scope>NUCLEOTIDE SEQUENCE [LARGE SCALE GENOMIC DNA]</scope>
    <source>
        <strain evidence="3">CGDNIH3</strain>
    </source>
</reference>
<dbReference type="InterPro" id="IPR036844">
    <property type="entry name" value="Hint_dom_sf"/>
</dbReference>
<dbReference type="EMBL" id="CP003181">
    <property type="protein sequence ID" value="AHJ63421.1"/>
    <property type="molecule type" value="Genomic_DNA"/>
</dbReference>
<organism evidence="2 3">
    <name type="scientific">Granulibacter bethesdensis</name>
    <dbReference type="NCBI Taxonomy" id="364410"/>
    <lineage>
        <taxon>Bacteria</taxon>
        <taxon>Pseudomonadati</taxon>
        <taxon>Pseudomonadota</taxon>
        <taxon>Alphaproteobacteria</taxon>
        <taxon>Acetobacterales</taxon>
        <taxon>Acetobacteraceae</taxon>
        <taxon>Granulibacter</taxon>
    </lineage>
</organism>
<dbReference type="InterPro" id="IPR028992">
    <property type="entry name" value="Hedgehog/Intein_dom"/>
</dbReference>
<dbReference type="Pfam" id="PF13403">
    <property type="entry name" value="Hint_2"/>
    <property type="match status" value="1"/>
</dbReference>
<gene>
    <name evidence="2" type="ORF">GbCGDNIH3_1538</name>
</gene>
<evidence type="ECO:0000313" key="2">
    <source>
        <dbReference type="EMBL" id="AHJ63421.1"/>
    </source>
</evidence>
<evidence type="ECO:0000313" key="3">
    <source>
        <dbReference type="Proteomes" id="UP000019438"/>
    </source>
</evidence>
<proteinExistence type="predicted"/>
<sequence length="611" mass="63689">MTDYTTNSGVVYSVTPVRGLFGILTGYNVVITDPDGTTTHLGTVAPDHVLTGNGFSFSLASVLFGSSYVVVPGASGTITIAASLATLNNNTFYVGGTANINVLASGLSGLTLNVDGGAASLTNGNVAGLLSGSTINITNGGVFSNGTALASVLNNSTVNFGNGGGTLIVNAGGAVINLSSTSINNYNPSKDTIEFQNTIAHVNSYTISASGSARTITLYGDNGQQIGHYTVNLAAGVTLNAGTYYTNSGNNPLVIAYVGGNTFIGACFLAGSMIGTPDGERPVEELRAGDRVLAFRDGVQHAAQVTWAGHASVTAHVGLPDDMAGYPVRVLKDALADGVPSRDLLITPEHCLFLDGKFIPVRMLVNGSSIIYDRSITDYQYYHIETDGHAVIRAEGALTESYLDTGNRIRFGTADGNVVSIGHGNARSWEHDAAAPLAVSREVVEPIFRALAARAEVIMPGSRTVAPELTTDADLHLVSDAGQILRKVRETNGRVVFMIPAGVETVRIISRTSRPCDVFGPFVDDRRTLGVLVGEAVLFDAGSAQAINVTLANEGWNAWDEAEAGRWTAGNAVLKLDRRSQEGMGMLAIQILSAGPYVSSAAELEPEAQSA</sequence>
<dbReference type="RefSeq" id="WP_072632664.1">
    <property type="nucleotide sequence ID" value="NZ_CP003181.2"/>
</dbReference>
<dbReference type="AlphaFoldDB" id="A0AAN0REL3"/>
<dbReference type="KEGG" id="gbc:GbCGDNIH3_1538"/>